<dbReference type="AlphaFoldDB" id="A0A2Z4XXI8"/>
<dbReference type="Proteomes" id="UP000251120">
    <property type="component" value="Chromosome"/>
</dbReference>
<evidence type="ECO:0000259" key="1">
    <source>
        <dbReference type="PROSITE" id="PS51186"/>
    </source>
</evidence>
<reference evidence="3 5" key="2">
    <citation type="submission" date="2019-08" db="EMBL/GenBank/DDBJ databases">
        <title>Complete genome sequences of Francisella adeliensis (FSC1325 and FSC1326).</title>
        <authorList>
            <person name="Ohrman C."/>
            <person name="Uneklint I."/>
            <person name="Vallesi A."/>
            <person name="Karlsson L."/>
            <person name="Sjodin A."/>
        </authorList>
    </citation>
    <scope>NUCLEOTIDE SEQUENCE [LARGE SCALE GENOMIC DNA]</scope>
    <source>
        <strain evidence="3 5">FSC1325</strain>
    </source>
</reference>
<evidence type="ECO:0000313" key="5">
    <source>
        <dbReference type="Proteomes" id="UP000681131"/>
    </source>
</evidence>
<dbReference type="InterPro" id="IPR016181">
    <property type="entry name" value="Acyl_CoA_acyltransferase"/>
</dbReference>
<dbReference type="EMBL" id="CP043424">
    <property type="protein sequence ID" value="QIW11557.1"/>
    <property type="molecule type" value="Genomic_DNA"/>
</dbReference>
<dbReference type="Gene3D" id="3.40.630.30">
    <property type="match status" value="1"/>
</dbReference>
<evidence type="ECO:0000313" key="4">
    <source>
        <dbReference type="Proteomes" id="UP000251120"/>
    </source>
</evidence>
<evidence type="ECO:0000313" key="2">
    <source>
        <dbReference type="EMBL" id="AXA33328.1"/>
    </source>
</evidence>
<dbReference type="PANTHER" id="PTHR43610">
    <property type="entry name" value="BLL6696 PROTEIN"/>
    <property type="match status" value="1"/>
</dbReference>
<dbReference type="Proteomes" id="UP000681131">
    <property type="component" value="Chromosome"/>
</dbReference>
<organism evidence="2 4">
    <name type="scientific">Francisella adeliensis</name>
    <dbReference type="NCBI Taxonomy" id="2007306"/>
    <lineage>
        <taxon>Bacteria</taxon>
        <taxon>Pseudomonadati</taxon>
        <taxon>Pseudomonadota</taxon>
        <taxon>Gammaproteobacteria</taxon>
        <taxon>Thiotrichales</taxon>
        <taxon>Francisellaceae</taxon>
        <taxon>Francisella</taxon>
    </lineage>
</organism>
<accession>A0A2Z4XXI8</accession>
<proteinExistence type="predicted"/>
<keyword evidence="2" id="KW-0808">Transferase</keyword>
<protein>
    <submittedName>
        <fullName evidence="2">GNAT family N-acetyltransferase</fullName>
    </submittedName>
</protein>
<dbReference type="Pfam" id="PF13302">
    <property type="entry name" value="Acetyltransf_3"/>
    <property type="match status" value="1"/>
</dbReference>
<evidence type="ECO:0000313" key="3">
    <source>
        <dbReference type="EMBL" id="QIW11557.1"/>
    </source>
</evidence>
<dbReference type="SUPFAM" id="SSF55729">
    <property type="entry name" value="Acyl-CoA N-acyltransferases (Nat)"/>
    <property type="match status" value="1"/>
</dbReference>
<gene>
    <name evidence="2" type="ORF">CDH04_02375</name>
    <name evidence="3" type="ORF">FZC43_02375</name>
</gene>
<dbReference type="InterPro" id="IPR000182">
    <property type="entry name" value="GNAT_dom"/>
</dbReference>
<dbReference type="EMBL" id="CP021781">
    <property type="protein sequence ID" value="AXA33328.1"/>
    <property type="molecule type" value="Genomic_DNA"/>
</dbReference>
<dbReference type="KEGG" id="fad:CDH04_02375"/>
<feature type="domain" description="N-acetyltransferase" evidence="1">
    <location>
        <begin position="12"/>
        <end position="164"/>
    </location>
</feature>
<keyword evidence="5" id="KW-1185">Reference proteome</keyword>
<dbReference type="GO" id="GO:0016747">
    <property type="term" value="F:acyltransferase activity, transferring groups other than amino-acyl groups"/>
    <property type="evidence" value="ECO:0007669"/>
    <property type="project" value="InterPro"/>
</dbReference>
<reference evidence="2 4" key="1">
    <citation type="submission" date="2017-06" db="EMBL/GenBank/DDBJ databases">
        <title>Complete genome of Francisella adeliensis.</title>
        <authorList>
            <person name="Vallesi A."/>
            <person name="Sjodin A."/>
        </authorList>
    </citation>
    <scope>NUCLEOTIDE SEQUENCE [LARGE SCALE GENOMIC DNA]</scope>
    <source>
        <strain evidence="2 4">FDC440</strain>
    </source>
</reference>
<dbReference type="PROSITE" id="PS51186">
    <property type="entry name" value="GNAT"/>
    <property type="match status" value="1"/>
</dbReference>
<name>A0A2Z4XXI8_9GAMM</name>
<dbReference type="RefSeq" id="WP_112869501.1">
    <property type="nucleotide sequence ID" value="NZ_CP021781.1"/>
</dbReference>
<sequence length="169" mass="20353">MNFNKSLSHEDVHLQIMTKGDFNRLFAVAKDPEIWDQHNDKERYKLNGFKEFFDSGINNLQNCYLIFYKDDLVGSTRYYEYDTKKSSLKIGFTFYAKEYWGTSLNRKVKKLMLDYAFRFIDNVLFDVWPENFRSQKAVQKLCAKLYKIDKNKEKYTFILSKEVWKGIHN</sequence>
<dbReference type="PANTHER" id="PTHR43610:SF1">
    <property type="entry name" value="N-ACETYLTRANSFERASE DOMAIN-CONTAINING PROTEIN"/>
    <property type="match status" value="1"/>
</dbReference>
<dbReference type="OrthoDB" id="9801656at2"/>